<dbReference type="EMBL" id="QRXG01000029">
    <property type="protein sequence ID" value="RGT79267.1"/>
    <property type="molecule type" value="Genomic_DNA"/>
</dbReference>
<dbReference type="AlphaFoldDB" id="A0A412Q143"/>
<comment type="caution">
    <text evidence="2">The sequence shown here is derived from an EMBL/GenBank/DDBJ whole genome shotgun (WGS) entry which is preliminary data.</text>
</comment>
<proteinExistence type="predicted"/>
<feature type="transmembrane region" description="Helical" evidence="1">
    <location>
        <begin position="33"/>
        <end position="61"/>
    </location>
</feature>
<keyword evidence="1" id="KW-0472">Membrane</keyword>
<name>A0A412Q143_9FIRM</name>
<organism evidence="2 3">
    <name type="scientific">Agathobacter rectalis</name>
    <dbReference type="NCBI Taxonomy" id="39491"/>
    <lineage>
        <taxon>Bacteria</taxon>
        <taxon>Bacillati</taxon>
        <taxon>Bacillota</taxon>
        <taxon>Clostridia</taxon>
        <taxon>Lachnospirales</taxon>
        <taxon>Lachnospiraceae</taxon>
        <taxon>Agathobacter</taxon>
    </lineage>
</organism>
<keyword evidence="1" id="KW-1133">Transmembrane helix</keyword>
<feature type="transmembrane region" description="Helical" evidence="1">
    <location>
        <begin position="114"/>
        <end position="135"/>
    </location>
</feature>
<gene>
    <name evidence="2" type="ORF">DWX06_13270</name>
</gene>
<dbReference type="RefSeq" id="WP_118004702.1">
    <property type="nucleotide sequence ID" value="NZ_QRXF01000029.1"/>
</dbReference>
<protein>
    <submittedName>
        <fullName evidence="2">Uncharacterized protein</fullName>
    </submittedName>
</protein>
<keyword evidence="1" id="KW-0812">Transmembrane</keyword>
<evidence type="ECO:0000256" key="1">
    <source>
        <dbReference type="SAM" id="Phobius"/>
    </source>
</evidence>
<accession>A0A412Q143</accession>
<dbReference type="Proteomes" id="UP000284296">
    <property type="component" value="Unassembled WGS sequence"/>
</dbReference>
<feature type="transmembrane region" description="Helical" evidence="1">
    <location>
        <begin position="68"/>
        <end position="86"/>
    </location>
</feature>
<sequence length="142" mass="16313">MSDYNEIQKNDLIDWDGVFGNSLFSSLYYTQPFAYVAVYMLVDFMFCGALACITMLSALFIKYKWVNCIFPFVVCMVLNVLNNMLFSNTPGAENYQFSPFYFTKCVQTGYPAKLWIIVLMSMLMAAITIAVNMVLMHKKDVM</sequence>
<evidence type="ECO:0000313" key="2">
    <source>
        <dbReference type="EMBL" id="RGT79267.1"/>
    </source>
</evidence>
<evidence type="ECO:0000313" key="3">
    <source>
        <dbReference type="Proteomes" id="UP000284296"/>
    </source>
</evidence>
<reference evidence="2 3" key="1">
    <citation type="submission" date="2018-08" db="EMBL/GenBank/DDBJ databases">
        <title>A genome reference for cultivated species of the human gut microbiota.</title>
        <authorList>
            <person name="Zou Y."/>
            <person name="Xue W."/>
            <person name="Luo G."/>
        </authorList>
    </citation>
    <scope>NUCLEOTIDE SEQUENCE [LARGE SCALE GENOMIC DNA]</scope>
    <source>
        <strain evidence="2 3">AF18-16LB</strain>
    </source>
</reference>